<keyword evidence="4" id="KW-0812">Transmembrane</keyword>
<dbReference type="GO" id="GO:0020037">
    <property type="term" value="F:heme binding"/>
    <property type="evidence" value="ECO:0007669"/>
    <property type="project" value="TreeGrafter"/>
</dbReference>
<evidence type="ECO:0000256" key="4">
    <source>
        <dbReference type="SAM" id="Phobius"/>
    </source>
</evidence>
<dbReference type="EMBL" id="VJMH01005986">
    <property type="protein sequence ID" value="KAF0692075.1"/>
    <property type="molecule type" value="Genomic_DNA"/>
</dbReference>
<keyword evidence="3" id="KW-0408">Iron</keyword>
<proteinExistence type="predicted"/>
<evidence type="ECO:0000313" key="5">
    <source>
        <dbReference type="EMBL" id="KAF0692075.1"/>
    </source>
</evidence>
<dbReference type="SUPFAM" id="SSF48613">
    <property type="entry name" value="Heme oxygenase-like"/>
    <property type="match status" value="1"/>
</dbReference>
<keyword evidence="4" id="KW-1133">Transmembrane helix</keyword>
<name>A0A485L682_9STRA</name>
<dbReference type="GO" id="GO:0046872">
    <property type="term" value="F:metal ion binding"/>
    <property type="evidence" value="ECO:0007669"/>
    <property type="project" value="UniProtKB-KW"/>
</dbReference>
<organism evidence="6 7">
    <name type="scientific">Aphanomyces stellatus</name>
    <dbReference type="NCBI Taxonomy" id="120398"/>
    <lineage>
        <taxon>Eukaryota</taxon>
        <taxon>Sar</taxon>
        <taxon>Stramenopiles</taxon>
        <taxon>Oomycota</taxon>
        <taxon>Saprolegniomycetes</taxon>
        <taxon>Saprolegniales</taxon>
        <taxon>Verrucalvaceae</taxon>
        <taxon>Aphanomyces</taxon>
    </lineage>
</organism>
<accession>A0A485L682</accession>
<evidence type="ECO:0000256" key="3">
    <source>
        <dbReference type="ARBA" id="ARBA00023004"/>
    </source>
</evidence>
<keyword evidence="2" id="KW-0479">Metal-binding</keyword>
<dbReference type="CDD" id="cd19165">
    <property type="entry name" value="HemeO"/>
    <property type="match status" value="1"/>
</dbReference>
<dbReference type="PRINTS" id="PR00088">
    <property type="entry name" value="HAEMOXYGNASE"/>
</dbReference>
<dbReference type="Proteomes" id="UP000332933">
    <property type="component" value="Unassembled WGS sequence"/>
</dbReference>
<evidence type="ECO:0000313" key="6">
    <source>
        <dbReference type="EMBL" id="VFT93555.1"/>
    </source>
</evidence>
<dbReference type="InterPro" id="IPR016084">
    <property type="entry name" value="Haem_Oase-like_multi-hlx"/>
</dbReference>
<dbReference type="InterPro" id="IPR002051">
    <property type="entry name" value="Haem_Oase"/>
</dbReference>
<dbReference type="GO" id="GO:0004392">
    <property type="term" value="F:heme oxygenase (decyclizing) activity"/>
    <property type="evidence" value="ECO:0007669"/>
    <property type="project" value="InterPro"/>
</dbReference>
<keyword evidence="4" id="KW-0472">Membrane</keyword>
<evidence type="ECO:0000256" key="1">
    <source>
        <dbReference type="ARBA" id="ARBA00022617"/>
    </source>
</evidence>
<keyword evidence="7" id="KW-1185">Reference proteome</keyword>
<dbReference type="OrthoDB" id="652091at2759"/>
<dbReference type="Pfam" id="PF01126">
    <property type="entry name" value="Heme_oxygenase"/>
    <property type="match status" value="1"/>
</dbReference>
<dbReference type="PANTHER" id="PTHR10720:SF0">
    <property type="entry name" value="HEME OXYGENASE"/>
    <property type="match status" value="1"/>
</dbReference>
<dbReference type="GO" id="GO:0006979">
    <property type="term" value="P:response to oxidative stress"/>
    <property type="evidence" value="ECO:0007669"/>
    <property type="project" value="TreeGrafter"/>
</dbReference>
<dbReference type="AlphaFoldDB" id="A0A485L682"/>
<dbReference type="EMBL" id="CAADRA010006007">
    <property type="protein sequence ID" value="VFT93555.1"/>
    <property type="molecule type" value="Genomic_DNA"/>
</dbReference>
<sequence>MHTAVPPRLAHALKHGTQESHRAAENVHFIREFIRGRISRDLYRVLVAMLYYVYTELETQMRAAAATQNVIVTPLHFPAQLERVAALAADLAFYYGPTWQAAMPPPSRATAAYVARLRFLGETAPSLLLAHAYTRYMGDLSGGQILKRTAIKAMQLEDGQGTGFYDFDMPHKAFKDQYRRALDDLPATPEMAAMLVQEANVAFLLNMAVFEELDVMGGLGSEGDQRQHAVTAKRRWTGVCPFASLVGQPGVAQLALKYHGDDLSAEDMADLRAAYIAEQDEHRQLQLKSLAMSLTALGIAIGFGIVFRRFA</sequence>
<keyword evidence="1" id="KW-0349">Heme</keyword>
<dbReference type="Gene3D" id="1.20.910.10">
    <property type="entry name" value="Heme oxygenase-like"/>
    <property type="match status" value="1"/>
</dbReference>
<evidence type="ECO:0000256" key="2">
    <source>
        <dbReference type="ARBA" id="ARBA00022723"/>
    </source>
</evidence>
<dbReference type="GO" id="GO:0042167">
    <property type="term" value="P:heme catabolic process"/>
    <property type="evidence" value="ECO:0007669"/>
    <property type="project" value="TreeGrafter"/>
</dbReference>
<dbReference type="GO" id="GO:0006788">
    <property type="term" value="P:heme oxidation"/>
    <property type="evidence" value="ECO:0007669"/>
    <property type="project" value="InterPro"/>
</dbReference>
<dbReference type="PANTHER" id="PTHR10720">
    <property type="entry name" value="HEME OXYGENASE"/>
    <property type="match status" value="1"/>
</dbReference>
<reference evidence="6 7" key="1">
    <citation type="submission" date="2019-03" db="EMBL/GenBank/DDBJ databases">
        <authorList>
            <person name="Gaulin E."/>
            <person name="Dumas B."/>
        </authorList>
    </citation>
    <scope>NUCLEOTIDE SEQUENCE [LARGE SCALE GENOMIC DNA]</scope>
    <source>
        <strain evidence="6">CBS 568.67</strain>
    </source>
</reference>
<protein>
    <submittedName>
        <fullName evidence="6">Aste57867_16790 protein</fullName>
    </submittedName>
</protein>
<feature type="transmembrane region" description="Helical" evidence="4">
    <location>
        <begin position="289"/>
        <end position="307"/>
    </location>
</feature>
<dbReference type="InterPro" id="IPR016053">
    <property type="entry name" value="Haem_Oase-like"/>
</dbReference>
<reference evidence="5" key="2">
    <citation type="submission" date="2019-06" db="EMBL/GenBank/DDBJ databases">
        <title>Genomics analysis of Aphanomyces spp. identifies a new class of oomycete effector associated with host adaptation.</title>
        <authorList>
            <person name="Gaulin E."/>
        </authorList>
    </citation>
    <scope>NUCLEOTIDE SEQUENCE</scope>
    <source>
        <strain evidence="5">CBS 578.67</strain>
    </source>
</reference>
<evidence type="ECO:0000313" key="7">
    <source>
        <dbReference type="Proteomes" id="UP000332933"/>
    </source>
</evidence>
<gene>
    <name evidence="6" type="primary">Aste57867_16790</name>
    <name evidence="5" type="ORF">As57867_016733</name>
    <name evidence="6" type="ORF">ASTE57867_16790</name>
</gene>